<evidence type="ECO:0000313" key="2">
    <source>
        <dbReference type="Proteomes" id="UP000664904"/>
    </source>
</evidence>
<keyword evidence="2" id="KW-1185">Reference proteome</keyword>
<dbReference type="Proteomes" id="UP000664904">
    <property type="component" value="Chromosome"/>
</dbReference>
<evidence type="ECO:0000313" key="1">
    <source>
        <dbReference type="EMBL" id="QTH71584.1"/>
    </source>
</evidence>
<dbReference type="AlphaFoldDB" id="A0A975DHD1"/>
<organism evidence="1 2">
    <name type="scientific">Pseudoalteromonas xiamenensis</name>
    <dbReference type="NCBI Taxonomy" id="882626"/>
    <lineage>
        <taxon>Bacteria</taxon>
        <taxon>Pseudomonadati</taxon>
        <taxon>Pseudomonadota</taxon>
        <taxon>Gammaproteobacteria</taxon>
        <taxon>Alteromonadales</taxon>
        <taxon>Pseudoalteromonadaceae</taxon>
        <taxon>Pseudoalteromonas</taxon>
    </lineage>
</organism>
<dbReference type="KEGG" id="pxi:J5O05_00980"/>
<gene>
    <name evidence="1" type="ORF">J5O05_00980</name>
</gene>
<dbReference type="RefSeq" id="WP_208843210.1">
    <property type="nucleotide sequence ID" value="NZ_CP072133.1"/>
</dbReference>
<dbReference type="Pfam" id="PF07277">
    <property type="entry name" value="SapC"/>
    <property type="match status" value="1"/>
</dbReference>
<protein>
    <submittedName>
        <fullName evidence="1">SapC family protein</fullName>
    </submittedName>
</protein>
<proteinExistence type="predicted"/>
<dbReference type="EMBL" id="CP072133">
    <property type="protein sequence ID" value="QTH71584.1"/>
    <property type="molecule type" value="Genomic_DNA"/>
</dbReference>
<reference evidence="1" key="1">
    <citation type="submission" date="2021-03" db="EMBL/GenBank/DDBJ databases">
        <title>Complete Genome of Pseudoalteromonas xiamenensis STKMTI.2, a new potential marine bacterium producing anti-Vibrio compounds.</title>
        <authorList>
            <person name="Handayani D.P."/>
            <person name="Isnansetyo A."/>
            <person name="Istiqomah I."/>
            <person name="Jumina J."/>
        </authorList>
    </citation>
    <scope>NUCLEOTIDE SEQUENCE</scope>
    <source>
        <strain evidence="1">STKMTI.2</strain>
    </source>
</reference>
<sequence length="235" mass="26613">MTTTVLLNHQQHKKIKIITRKSAELGDAQMAAYTFVSEFRQIQAHYPILFQKDTTNGQFFPVALLGLEPHSNLFLSSAGWEASYVPLSIERLPFSIGQQHDQRVIHIDMSSPKVSRVDGEPLFSEFGEFTPYLERVGQSLELLHQGVQENAHFVAQLLEGNLLESLSLDIELNNGETTQLTGFYTINEDKLNSLSDQQLLKLQHEGHLAAIYFVLASHSQLLTLIDRKNRQTQKV</sequence>
<dbReference type="InterPro" id="IPR010836">
    <property type="entry name" value="SapC"/>
</dbReference>
<name>A0A975DHD1_9GAMM</name>
<accession>A0A975DHD1</accession>